<dbReference type="Gene3D" id="1.20.1740.10">
    <property type="entry name" value="Amino acid/polyamine transporter I"/>
    <property type="match status" value="1"/>
</dbReference>
<evidence type="ECO:0000256" key="1">
    <source>
        <dbReference type="ARBA" id="ARBA00004141"/>
    </source>
</evidence>
<evidence type="ECO:0000256" key="5">
    <source>
        <dbReference type="ARBA" id="ARBA00023136"/>
    </source>
</evidence>
<dbReference type="PIRSF" id="PIRSF006060">
    <property type="entry name" value="AA_transporter"/>
    <property type="match status" value="1"/>
</dbReference>
<feature type="transmembrane region" description="Helical" evidence="6">
    <location>
        <begin position="486"/>
        <end position="506"/>
    </location>
</feature>
<evidence type="ECO:0000256" key="2">
    <source>
        <dbReference type="ARBA" id="ARBA00022448"/>
    </source>
</evidence>
<keyword evidence="8" id="KW-1185">Reference proteome</keyword>
<evidence type="ECO:0000313" key="7">
    <source>
        <dbReference type="EMBL" id="KAE9389879.1"/>
    </source>
</evidence>
<sequence length="531" mass="57232">MDPKYPIYSSFAQAEPSRSEDDVNAQNHTAIKVNASGHVDQLRRQYSLLSICSTSITIDNAWVAFGGSIVVGLSNGGPPGIVWELMAACFYYCFIAASIAELASSIPSAGGVYHWASVTAGRYGRVIGFFTGYVNFYGWIFALSSIVFIPSNVLVDMYALFHQDTFTPQAWHVYVAFVLINLSCLAMVILRNQWLPFIQKLGSIAVVGGGIVTVIILAAVPRQHASAASVFTTWDNQTGWGSGVAFLTGMLNGAYTIGTPDAITHLAEELPNPRRDLPKAVAVQMIIGTVSSFAFAIAIMFAITDLEAVLNTGTSFPLAEIYHQATGNTAITFVLLFIIILAQVGCLLGSYVVVGRCWWALARDNATPFAGFFAEVSIELSCPIRSTVLCSILCLGLGAIQLGSATAFSDLVGSFVILTTTSYLLAILPHLLSRLSNAGPNVPKGPFWMGPVLGPLINALAVLLIVLTNVMYCFPYFLPVNDVSEMNYNSVILIGLGVLTAAWWFVHGKEKYPGTNVPHLDDKGERIEELI</sequence>
<dbReference type="Proteomes" id="UP000799118">
    <property type="component" value="Unassembled WGS sequence"/>
</dbReference>
<dbReference type="GO" id="GO:0022857">
    <property type="term" value="F:transmembrane transporter activity"/>
    <property type="evidence" value="ECO:0007669"/>
    <property type="project" value="InterPro"/>
</dbReference>
<feature type="transmembrane region" description="Helical" evidence="6">
    <location>
        <begin position="201"/>
        <end position="220"/>
    </location>
</feature>
<gene>
    <name evidence="7" type="ORF">BT96DRAFT_365014</name>
</gene>
<feature type="transmembrane region" description="Helical" evidence="6">
    <location>
        <begin position="452"/>
        <end position="474"/>
    </location>
</feature>
<dbReference type="GO" id="GO:0016020">
    <property type="term" value="C:membrane"/>
    <property type="evidence" value="ECO:0007669"/>
    <property type="project" value="UniProtKB-SubCell"/>
</dbReference>
<evidence type="ECO:0000313" key="8">
    <source>
        <dbReference type="Proteomes" id="UP000799118"/>
    </source>
</evidence>
<dbReference type="OrthoDB" id="3900342at2759"/>
<feature type="transmembrane region" description="Helical" evidence="6">
    <location>
        <begin position="126"/>
        <end position="149"/>
    </location>
</feature>
<evidence type="ECO:0000256" key="6">
    <source>
        <dbReference type="SAM" id="Phobius"/>
    </source>
</evidence>
<dbReference type="PANTHER" id="PTHR45649">
    <property type="entry name" value="AMINO-ACID PERMEASE BAT1"/>
    <property type="match status" value="1"/>
</dbReference>
<feature type="transmembrane region" description="Helical" evidence="6">
    <location>
        <begin position="85"/>
        <end position="106"/>
    </location>
</feature>
<dbReference type="AlphaFoldDB" id="A0A6A4GVJ9"/>
<keyword evidence="4 6" id="KW-1133">Transmembrane helix</keyword>
<dbReference type="Pfam" id="PF13520">
    <property type="entry name" value="AA_permease_2"/>
    <property type="match status" value="1"/>
</dbReference>
<name>A0A6A4GVJ9_9AGAR</name>
<accession>A0A6A4GVJ9</accession>
<dbReference type="PANTHER" id="PTHR45649:SF27">
    <property type="entry name" value="CHOLINE TRANSPORTER (EUROFUNG)"/>
    <property type="match status" value="1"/>
</dbReference>
<dbReference type="InterPro" id="IPR002293">
    <property type="entry name" value="AA/rel_permease1"/>
</dbReference>
<feature type="transmembrane region" description="Helical" evidence="6">
    <location>
        <begin position="169"/>
        <end position="189"/>
    </location>
</feature>
<comment type="subcellular location">
    <subcellularLocation>
        <location evidence="1">Membrane</location>
        <topology evidence="1">Multi-pass membrane protein</topology>
    </subcellularLocation>
</comment>
<feature type="transmembrane region" description="Helical" evidence="6">
    <location>
        <begin position="280"/>
        <end position="303"/>
    </location>
</feature>
<keyword evidence="2" id="KW-0813">Transport</keyword>
<keyword evidence="3 6" id="KW-0812">Transmembrane</keyword>
<feature type="transmembrane region" description="Helical" evidence="6">
    <location>
        <begin position="240"/>
        <end position="259"/>
    </location>
</feature>
<feature type="transmembrane region" description="Helical" evidence="6">
    <location>
        <begin position="330"/>
        <end position="354"/>
    </location>
</feature>
<protein>
    <submittedName>
        <fullName evidence="7">Choline transport protein</fullName>
    </submittedName>
</protein>
<proteinExistence type="predicted"/>
<evidence type="ECO:0000256" key="3">
    <source>
        <dbReference type="ARBA" id="ARBA00022692"/>
    </source>
</evidence>
<reference evidence="7" key="1">
    <citation type="journal article" date="2019" name="Environ. Microbiol.">
        <title>Fungal ecological strategies reflected in gene transcription - a case study of two litter decomposers.</title>
        <authorList>
            <person name="Barbi F."/>
            <person name="Kohler A."/>
            <person name="Barry K."/>
            <person name="Baskaran P."/>
            <person name="Daum C."/>
            <person name="Fauchery L."/>
            <person name="Ihrmark K."/>
            <person name="Kuo A."/>
            <person name="LaButti K."/>
            <person name="Lipzen A."/>
            <person name="Morin E."/>
            <person name="Grigoriev I.V."/>
            <person name="Henrissat B."/>
            <person name="Lindahl B."/>
            <person name="Martin F."/>
        </authorList>
    </citation>
    <scope>NUCLEOTIDE SEQUENCE</scope>
    <source>
        <strain evidence="7">JB14</strain>
    </source>
</reference>
<feature type="transmembrane region" description="Helical" evidence="6">
    <location>
        <begin position="411"/>
        <end position="432"/>
    </location>
</feature>
<keyword evidence="5 6" id="KW-0472">Membrane</keyword>
<dbReference type="EMBL" id="ML769678">
    <property type="protein sequence ID" value="KAE9389879.1"/>
    <property type="molecule type" value="Genomic_DNA"/>
</dbReference>
<organism evidence="7 8">
    <name type="scientific">Gymnopus androsaceus JB14</name>
    <dbReference type="NCBI Taxonomy" id="1447944"/>
    <lineage>
        <taxon>Eukaryota</taxon>
        <taxon>Fungi</taxon>
        <taxon>Dikarya</taxon>
        <taxon>Basidiomycota</taxon>
        <taxon>Agaricomycotina</taxon>
        <taxon>Agaricomycetes</taxon>
        <taxon>Agaricomycetidae</taxon>
        <taxon>Agaricales</taxon>
        <taxon>Marasmiineae</taxon>
        <taxon>Omphalotaceae</taxon>
        <taxon>Gymnopus</taxon>
    </lineage>
</organism>
<evidence type="ECO:0000256" key="4">
    <source>
        <dbReference type="ARBA" id="ARBA00022989"/>
    </source>
</evidence>